<evidence type="ECO:0000313" key="3">
    <source>
        <dbReference type="Proteomes" id="UP000050360"/>
    </source>
</evidence>
<reference evidence="2 3" key="1">
    <citation type="submission" date="2015-09" db="EMBL/GenBank/DDBJ databases">
        <title>A metagenomics-based metabolic model of nitrate-dependent anaerobic oxidation of methane by Methanoperedens-like archaea.</title>
        <authorList>
            <person name="Arshad A."/>
            <person name="Speth D.R."/>
            <person name="De Graaf R.M."/>
            <person name="Op Den Camp H.J."/>
            <person name="Jetten M.S."/>
            <person name="Welte C.U."/>
        </authorList>
    </citation>
    <scope>NUCLEOTIDE SEQUENCE [LARGE SCALE GENOMIC DNA]</scope>
</reference>
<dbReference type="InterPro" id="IPR007712">
    <property type="entry name" value="RelE/ParE_toxin"/>
</dbReference>
<proteinExistence type="predicted"/>
<dbReference type="Gene3D" id="3.30.2310.20">
    <property type="entry name" value="RelE-like"/>
    <property type="match status" value="1"/>
</dbReference>
<comment type="caution">
    <text evidence="2">The sequence shown here is derived from an EMBL/GenBank/DDBJ whole genome shotgun (WGS) entry which is preliminary data.</text>
</comment>
<dbReference type="NCBIfam" id="TIGR02385">
    <property type="entry name" value="RelE_StbE"/>
    <property type="match status" value="1"/>
</dbReference>
<dbReference type="Proteomes" id="UP000050360">
    <property type="component" value="Unassembled WGS sequence"/>
</dbReference>
<protein>
    <submittedName>
        <fullName evidence="2">Plasmid stabilization system protein</fullName>
    </submittedName>
</protein>
<dbReference type="EMBL" id="LKCM01000011">
    <property type="protein sequence ID" value="KPQ45328.1"/>
    <property type="molecule type" value="Genomic_DNA"/>
</dbReference>
<dbReference type="Pfam" id="PF05016">
    <property type="entry name" value="ParE_toxin"/>
    <property type="match status" value="1"/>
</dbReference>
<dbReference type="SUPFAM" id="SSF143011">
    <property type="entry name" value="RelE-like"/>
    <property type="match status" value="1"/>
</dbReference>
<keyword evidence="1" id="KW-1277">Toxin-antitoxin system</keyword>
<sequence>MNYTDIYSEEFTKRLKKLKVKNHTLFEAIFKKIDEILQNPERYKPLGYDFKGFHRVHVLKSFVLIFKIDEKNKVVKFEDFDHHDKIYKKRK</sequence>
<accession>A0A0P8AKI8</accession>
<name>A0A0P8AKI8_9EURY</name>
<dbReference type="InterPro" id="IPR035093">
    <property type="entry name" value="RelE/ParE_toxin_dom_sf"/>
</dbReference>
<evidence type="ECO:0000313" key="2">
    <source>
        <dbReference type="EMBL" id="KPQ45328.1"/>
    </source>
</evidence>
<evidence type="ECO:0000256" key="1">
    <source>
        <dbReference type="ARBA" id="ARBA00022649"/>
    </source>
</evidence>
<gene>
    <name evidence="2" type="ORF">MPEBLZ_00080</name>
</gene>
<dbReference type="AlphaFoldDB" id="A0A0P8AKI8"/>
<organism evidence="2 3">
    <name type="scientific">Candidatus Methanoperedens nitratireducens</name>
    <dbReference type="NCBI Taxonomy" id="1392998"/>
    <lineage>
        <taxon>Archaea</taxon>
        <taxon>Methanobacteriati</taxon>
        <taxon>Methanobacteriota</taxon>
        <taxon>Stenosarchaea group</taxon>
        <taxon>Methanomicrobia</taxon>
        <taxon>Methanosarcinales</taxon>
        <taxon>ANME-2 cluster</taxon>
        <taxon>Candidatus Methanoperedentaceae</taxon>
        <taxon>Candidatus Methanoperedens</taxon>
    </lineage>
</organism>